<gene>
    <name evidence="1" type="ORF">ACFFRH_37760</name>
</gene>
<evidence type="ECO:0000313" key="2">
    <source>
        <dbReference type="Proteomes" id="UP001589610"/>
    </source>
</evidence>
<sequence length="72" mass="7931">MTTSTARPVPAEETQDGFGLQRVHVCDPETGKPLRRLTYPGTVDQARAAARLQTMHDTHPDYLATLAILRGE</sequence>
<reference evidence="1 2" key="1">
    <citation type="submission" date="2024-09" db="EMBL/GenBank/DDBJ databases">
        <authorList>
            <person name="Sun Q."/>
            <person name="Mori K."/>
        </authorList>
    </citation>
    <scope>NUCLEOTIDE SEQUENCE [LARGE SCALE GENOMIC DNA]</scope>
    <source>
        <strain evidence="1 2">JCM 3028</strain>
    </source>
</reference>
<keyword evidence="2" id="KW-1185">Reference proteome</keyword>
<dbReference type="RefSeq" id="WP_344747703.1">
    <property type="nucleotide sequence ID" value="NZ_BAAAWW010000136.1"/>
</dbReference>
<comment type="caution">
    <text evidence="1">The sequence shown here is derived from an EMBL/GenBank/DDBJ whole genome shotgun (WGS) entry which is preliminary data.</text>
</comment>
<proteinExistence type="predicted"/>
<evidence type="ECO:0000313" key="1">
    <source>
        <dbReference type="EMBL" id="MFB9681258.1"/>
    </source>
</evidence>
<accession>A0ABV5TUK0</accession>
<organism evidence="1 2">
    <name type="scientific">Streptosporangium vulgare</name>
    <dbReference type="NCBI Taxonomy" id="46190"/>
    <lineage>
        <taxon>Bacteria</taxon>
        <taxon>Bacillati</taxon>
        <taxon>Actinomycetota</taxon>
        <taxon>Actinomycetes</taxon>
        <taxon>Streptosporangiales</taxon>
        <taxon>Streptosporangiaceae</taxon>
        <taxon>Streptosporangium</taxon>
    </lineage>
</organism>
<dbReference type="Proteomes" id="UP001589610">
    <property type="component" value="Unassembled WGS sequence"/>
</dbReference>
<name>A0ABV5TUK0_9ACTN</name>
<protein>
    <submittedName>
        <fullName evidence="1">Uncharacterized protein</fullName>
    </submittedName>
</protein>
<dbReference type="EMBL" id="JBHMBS010000031">
    <property type="protein sequence ID" value="MFB9681258.1"/>
    <property type="molecule type" value="Genomic_DNA"/>
</dbReference>